<evidence type="ECO:0000313" key="3">
    <source>
        <dbReference type="Proteomes" id="UP000663879"/>
    </source>
</evidence>
<feature type="compositionally biased region" description="Polar residues" evidence="1">
    <location>
        <begin position="158"/>
        <end position="170"/>
    </location>
</feature>
<gene>
    <name evidence="2" type="ORF">OXX778_LOCUS7226</name>
</gene>
<dbReference type="EMBL" id="CAJNOC010000910">
    <property type="protein sequence ID" value="CAF0816247.1"/>
    <property type="molecule type" value="Genomic_DNA"/>
</dbReference>
<protein>
    <submittedName>
        <fullName evidence="2">Uncharacterized protein</fullName>
    </submittedName>
</protein>
<name>A0A813TTL6_9BILA</name>
<dbReference type="GO" id="GO:1990414">
    <property type="term" value="P:replication-born double-strand break repair via sister chromatid exchange"/>
    <property type="evidence" value="ECO:0007669"/>
    <property type="project" value="TreeGrafter"/>
</dbReference>
<proteinExistence type="predicted"/>
<feature type="compositionally biased region" description="Basic and acidic residues" evidence="1">
    <location>
        <begin position="399"/>
        <end position="414"/>
    </location>
</feature>
<feature type="compositionally biased region" description="Basic and acidic residues" evidence="1">
    <location>
        <begin position="329"/>
        <end position="340"/>
    </location>
</feature>
<dbReference type="AlphaFoldDB" id="A0A813TTL6"/>
<evidence type="ECO:0000313" key="2">
    <source>
        <dbReference type="EMBL" id="CAF0816247.1"/>
    </source>
</evidence>
<organism evidence="2 3">
    <name type="scientific">Brachionus calyciflorus</name>
    <dbReference type="NCBI Taxonomy" id="104777"/>
    <lineage>
        <taxon>Eukaryota</taxon>
        <taxon>Metazoa</taxon>
        <taxon>Spiralia</taxon>
        <taxon>Gnathifera</taxon>
        <taxon>Rotifera</taxon>
        <taxon>Eurotatoria</taxon>
        <taxon>Monogononta</taxon>
        <taxon>Pseudotrocha</taxon>
        <taxon>Ploima</taxon>
        <taxon>Brachionidae</taxon>
        <taxon>Brachionus</taxon>
    </lineage>
</organism>
<dbReference type="GO" id="GO:0061775">
    <property type="term" value="F:cohesin loader activity"/>
    <property type="evidence" value="ECO:0007669"/>
    <property type="project" value="InterPro"/>
</dbReference>
<accession>A0A813TTL6</accession>
<dbReference type="GO" id="GO:0140588">
    <property type="term" value="P:chromatin looping"/>
    <property type="evidence" value="ECO:0007669"/>
    <property type="project" value="InterPro"/>
</dbReference>
<dbReference type="GO" id="GO:0010468">
    <property type="term" value="P:regulation of gene expression"/>
    <property type="evidence" value="ECO:0007669"/>
    <property type="project" value="InterPro"/>
</dbReference>
<feature type="compositionally biased region" description="Polar residues" evidence="1">
    <location>
        <begin position="192"/>
        <end position="201"/>
    </location>
</feature>
<dbReference type="GO" id="GO:0071169">
    <property type="term" value="P:establishment of protein localization to chromatin"/>
    <property type="evidence" value="ECO:0007669"/>
    <property type="project" value="TreeGrafter"/>
</dbReference>
<dbReference type="InterPro" id="IPR033031">
    <property type="entry name" value="Scc2/Nipped-B"/>
</dbReference>
<evidence type="ECO:0000256" key="1">
    <source>
        <dbReference type="SAM" id="MobiDB-lite"/>
    </source>
</evidence>
<keyword evidence="3" id="KW-1185">Reference proteome</keyword>
<dbReference type="GO" id="GO:0034087">
    <property type="term" value="P:establishment of mitotic sister chromatid cohesion"/>
    <property type="evidence" value="ECO:0007669"/>
    <property type="project" value="TreeGrafter"/>
</dbReference>
<feature type="region of interest" description="Disordered" evidence="1">
    <location>
        <begin position="1"/>
        <end position="21"/>
    </location>
</feature>
<dbReference type="GO" id="GO:0003682">
    <property type="term" value="F:chromatin binding"/>
    <property type="evidence" value="ECO:0007669"/>
    <property type="project" value="TreeGrafter"/>
</dbReference>
<feature type="compositionally biased region" description="Low complexity" evidence="1">
    <location>
        <begin position="1"/>
        <end position="20"/>
    </location>
</feature>
<feature type="region of interest" description="Disordered" evidence="1">
    <location>
        <begin position="312"/>
        <end position="353"/>
    </location>
</feature>
<reference evidence="2" key="1">
    <citation type="submission" date="2021-02" db="EMBL/GenBank/DDBJ databases">
        <authorList>
            <person name="Nowell W R."/>
        </authorList>
    </citation>
    <scope>NUCLEOTIDE SEQUENCE</scope>
    <source>
        <strain evidence="2">Ploen Becks lab</strain>
    </source>
</reference>
<dbReference type="PANTHER" id="PTHR21704:SF18">
    <property type="entry name" value="NIPPED-B-LIKE PROTEIN"/>
    <property type="match status" value="1"/>
</dbReference>
<dbReference type="PANTHER" id="PTHR21704">
    <property type="entry name" value="NIPPED-B-LIKE PROTEIN DELANGIN SCC2-RELATED"/>
    <property type="match status" value="1"/>
</dbReference>
<feature type="compositionally biased region" description="Polar residues" evidence="1">
    <location>
        <begin position="341"/>
        <end position="353"/>
    </location>
</feature>
<feature type="region of interest" description="Disordered" evidence="1">
    <location>
        <begin position="397"/>
        <end position="417"/>
    </location>
</feature>
<feature type="region of interest" description="Disordered" evidence="1">
    <location>
        <begin position="158"/>
        <end position="201"/>
    </location>
</feature>
<dbReference type="Proteomes" id="UP000663879">
    <property type="component" value="Unassembled WGS sequence"/>
</dbReference>
<sequence>MSISSIPSSSDVGSSSQQTSLPTIPNVSFTSIGNISELLRDLVFVRPIDKTLLDFDVDENEPEIDSTFGLEKLNLFDNKSNFDRSLQLLNSNEPNLVDSITKLLLQTDTSKLNLKPEYENSNKKSIHFSALLQTLVSNEPNLFNGELNTKLKEHQIQNSPKVEIINSPSNRLEHKKEPVASKNDPIQPPQSTPINNLPTRSESQSYKIVSDPNKLCVKLTRIDSPKKKEELKDTIKTSSFYSTTKTNANQINSPKLGKKSERIDTKSNIALPDGFTPELIQQLAAEGYDVTGSAGRKSRNLKYQTESISTSAKKLLDSSSDDSDTNNDDNYKFKSKKDSKLSNTPSKNQIGARVNNNIIKKKVDLSDPLEHPSYKRFTQILDDLLDSYEQDLQQMSLNKNKESEEKQGEIRKEEQDDEIPSEYLLSRQVCADLVQEAFKLHTYSIMNLIKKENLFKLQNLLFYNIKDVNIFDGEVYIQLRNGLLMKSRKKKRKKFKVSQNSGNGSRLTFFLN</sequence>
<dbReference type="GO" id="GO:0090694">
    <property type="term" value="C:Scc2-Scc4 cohesin loading complex"/>
    <property type="evidence" value="ECO:0007669"/>
    <property type="project" value="TreeGrafter"/>
</dbReference>
<comment type="caution">
    <text evidence="2">The sequence shown here is derived from an EMBL/GenBank/DDBJ whole genome shotgun (WGS) entry which is preliminary data.</text>
</comment>